<evidence type="ECO:0000256" key="2">
    <source>
        <dbReference type="ARBA" id="ARBA00023079"/>
    </source>
</evidence>
<name>C5MCB1_CANTT</name>
<keyword evidence="6" id="KW-1185">Reference proteome</keyword>
<comment type="subunit">
    <text evidence="3">Homodimer.</text>
</comment>
<dbReference type="PANTHER" id="PTHR48081:SF33">
    <property type="entry name" value="KYNURENINE FORMAMIDASE"/>
    <property type="match status" value="1"/>
</dbReference>
<accession>C5MCB1</accession>
<evidence type="ECO:0000256" key="3">
    <source>
        <dbReference type="HAMAP-Rule" id="MF_03014"/>
    </source>
</evidence>
<dbReference type="GO" id="GO:0019441">
    <property type="term" value="P:L-tryptophan catabolic process to kynurenine"/>
    <property type="evidence" value="ECO:0007669"/>
    <property type="project" value="UniProtKB-UniRule"/>
</dbReference>
<dbReference type="eggNOG" id="ENOG502S28Q">
    <property type="taxonomic scope" value="Eukaryota"/>
</dbReference>
<dbReference type="VEuPathDB" id="FungiDB:CTRG_03703"/>
<comment type="catalytic activity">
    <reaction evidence="3">
        <text>N-formyl-L-kynurenine + H2O = L-kynurenine + formate + H(+)</text>
        <dbReference type="Rhea" id="RHEA:13009"/>
        <dbReference type="ChEBI" id="CHEBI:15377"/>
        <dbReference type="ChEBI" id="CHEBI:15378"/>
        <dbReference type="ChEBI" id="CHEBI:15740"/>
        <dbReference type="ChEBI" id="CHEBI:57959"/>
        <dbReference type="ChEBI" id="CHEBI:58629"/>
        <dbReference type="EC" id="3.5.1.9"/>
    </reaction>
</comment>
<dbReference type="Gene3D" id="3.40.50.1820">
    <property type="entry name" value="alpha/beta hydrolase"/>
    <property type="match status" value="1"/>
</dbReference>
<reference evidence="5 6" key="1">
    <citation type="journal article" date="2009" name="Nature">
        <title>Evolution of pathogenicity and sexual reproduction in eight Candida genomes.</title>
        <authorList>
            <person name="Butler G."/>
            <person name="Rasmussen M.D."/>
            <person name="Lin M.F."/>
            <person name="Santos M.A."/>
            <person name="Sakthikumar S."/>
            <person name="Munro C.A."/>
            <person name="Rheinbay E."/>
            <person name="Grabherr M."/>
            <person name="Forche A."/>
            <person name="Reedy J.L."/>
            <person name="Agrafioti I."/>
            <person name="Arnaud M.B."/>
            <person name="Bates S."/>
            <person name="Brown A.J."/>
            <person name="Brunke S."/>
            <person name="Costanzo M.C."/>
            <person name="Fitzpatrick D.A."/>
            <person name="de Groot P.W."/>
            <person name="Harris D."/>
            <person name="Hoyer L.L."/>
            <person name="Hube B."/>
            <person name="Klis F.M."/>
            <person name="Kodira C."/>
            <person name="Lennard N."/>
            <person name="Logue M.E."/>
            <person name="Martin R."/>
            <person name="Neiman A.M."/>
            <person name="Nikolaou E."/>
            <person name="Quail M.A."/>
            <person name="Quinn J."/>
            <person name="Santos M.C."/>
            <person name="Schmitzberger F.F."/>
            <person name="Sherlock G."/>
            <person name="Shah P."/>
            <person name="Silverstein K.A."/>
            <person name="Skrzypek M.S."/>
            <person name="Soll D."/>
            <person name="Staggs R."/>
            <person name="Stansfield I."/>
            <person name="Stumpf M.P."/>
            <person name="Sudbery P.E."/>
            <person name="Srikantha T."/>
            <person name="Zeng Q."/>
            <person name="Berman J."/>
            <person name="Berriman M."/>
            <person name="Heitman J."/>
            <person name="Gow N.A."/>
            <person name="Lorenz M.C."/>
            <person name="Birren B.W."/>
            <person name="Kellis M."/>
            <person name="Cuomo C.A."/>
        </authorList>
    </citation>
    <scope>NUCLEOTIDE SEQUENCE [LARGE SCALE GENOMIC DNA]</scope>
    <source>
        <strain evidence="6">ATCC MYA-3404 / T1</strain>
    </source>
</reference>
<keyword evidence="1 3" id="KW-0378">Hydrolase</keyword>
<dbReference type="PANTHER" id="PTHR48081">
    <property type="entry name" value="AB HYDROLASE SUPERFAMILY PROTEIN C4A8.06C"/>
    <property type="match status" value="1"/>
</dbReference>
<organism evidence="5 6">
    <name type="scientific">Candida tropicalis (strain ATCC MYA-3404 / T1)</name>
    <name type="common">Yeast</name>
    <dbReference type="NCBI Taxonomy" id="294747"/>
    <lineage>
        <taxon>Eukaryota</taxon>
        <taxon>Fungi</taxon>
        <taxon>Dikarya</taxon>
        <taxon>Ascomycota</taxon>
        <taxon>Saccharomycotina</taxon>
        <taxon>Pichiomycetes</taxon>
        <taxon>Debaryomycetaceae</taxon>
        <taxon>Candida/Lodderomyces clade</taxon>
        <taxon>Candida</taxon>
    </lineage>
</organism>
<proteinExistence type="inferred from homology"/>
<feature type="short sequence motif" description="HGGXW" evidence="3">
    <location>
        <begin position="41"/>
        <end position="45"/>
    </location>
</feature>
<feature type="domain" description="BD-FAE-like" evidence="4">
    <location>
        <begin position="33"/>
        <end position="239"/>
    </location>
</feature>
<comment type="domain">
    <text evidence="3">The main chain amide nitrogen atoms of the second glycine and its adjacent residue in the HGGXW motif define the oxyanion hole, and stabilize the oxyanion that forms during the nucleophilic attack by the catalytic serine during substrate cleavage.</text>
</comment>
<dbReference type="GO" id="GO:0034354">
    <property type="term" value="P:'de novo' NAD+ biosynthetic process from L-tryptophan"/>
    <property type="evidence" value="ECO:0007669"/>
    <property type="project" value="UniProtKB-UniRule"/>
</dbReference>
<feature type="active site" evidence="3">
    <location>
        <position position="225"/>
    </location>
</feature>
<dbReference type="EMBL" id="GG692398">
    <property type="protein sequence ID" value="EER33278.1"/>
    <property type="molecule type" value="Genomic_DNA"/>
</dbReference>
<dbReference type="GO" id="GO:0004061">
    <property type="term" value="F:arylformamidase activity"/>
    <property type="evidence" value="ECO:0007669"/>
    <property type="project" value="UniProtKB-UniRule"/>
</dbReference>
<dbReference type="STRING" id="294747.C5MCB1"/>
<dbReference type="GeneID" id="8297837"/>
<evidence type="ECO:0000259" key="4">
    <source>
        <dbReference type="Pfam" id="PF20434"/>
    </source>
</evidence>
<dbReference type="Proteomes" id="UP000002037">
    <property type="component" value="Unassembled WGS sequence"/>
</dbReference>
<dbReference type="HOGENOM" id="CLU_016852_1_0_1"/>
<feature type="active site" description="Nucleophile" evidence="3">
    <location>
        <position position="109"/>
    </location>
</feature>
<feature type="active site" evidence="3">
    <location>
        <position position="257"/>
    </location>
</feature>
<evidence type="ECO:0000313" key="6">
    <source>
        <dbReference type="Proteomes" id="UP000002037"/>
    </source>
</evidence>
<dbReference type="KEGG" id="ctp:CTRG_03703"/>
<dbReference type="ESTHER" id="cantt-c5mcb1">
    <property type="family name" value="Kynurenine-formamidase"/>
</dbReference>
<dbReference type="SUPFAM" id="SSF53474">
    <property type="entry name" value="alpha/beta-Hydrolases"/>
    <property type="match status" value="1"/>
</dbReference>
<gene>
    <name evidence="3" type="primary">BNA7</name>
    <name evidence="5" type="ORF">CTRG_03703</name>
</gene>
<dbReference type="UniPathway" id="UPA00333">
    <property type="reaction ID" value="UER00454"/>
</dbReference>
<dbReference type="InterPro" id="IPR027519">
    <property type="entry name" value="KFase_ver/fungi-typ"/>
</dbReference>
<protein>
    <recommendedName>
        <fullName evidence="3">Kynurenine formamidase</fullName>
        <shortName evidence="3">KFA</shortName>
        <shortName evidence="3">KFase</shortName>
        <ecNumber evidence="3">3.5.1.9</ecNumber>
    </recommendedName>
    <alternativeName>
        <fullName evidence="3">Arylformamidase</fullName>
    </alternativeName>
    <alternativeName>
        <fullName evidence="3">N-formylkynurenine formamidase</fullName>
        <shortName evidence="3">FKF</shortName>
    </alternativeName>
</protein>
<dbReference type="AlphaFoldDB" id="C5MCB1"/>
<dbReference type="HAMAP" id="MF_03014">
    <property type="entry name" value="KFase"/>
    <property type="match status" value="1"/>
</dbReference>
<evidence type="ECO:0000313" key="5">
    <source>
        <dbReference type="EMBL" id="EER33278.1"/>
    </source>
</evidence>
<evidence type="ECO:0000256" key="1">
    <source>
        <dbReference type="ARBA" id="ARBA00022801"/>
    </source>
</evidence>
<sequence length="275" mass="31874">MSTIQQNSVNDAIFAYGDHDLQKLKVFNYSAENNHTFIYIHGGAWRDPSNTFDEMDPVVSHNKDVNHIGINYRLSPEIKHPFHLVDILRGLKFIRENFQSENITLLGHSVGATMILQLLHFKIIVNEGLKYVPNESYDTDEIHQLLDYVGKNIKFDQLLFLDGIYNVIELLNEYPDYSSFVNEAFVNAEHVENSTQLSSRIPEIDTPFSLVKQSTQFIIYQSLEDELLSMKQTHLLVDYLVSKNQRFSLHVDNWGKHEEIYSTNRSLVFHGKLPN</sequence>
<dbReference type="OrthoDB" id="420264at2759"/>
<comment type="function">
    <text evidence="3">Catalyzes the hydrolysis of N-formyl-L-kynurenine to L-kynurenine, the second step in the kynurenine pathway of tryptophan degradation. Kynurenine may be further oxidized to nicotinic acid, NAD(H) and NADP(H). Required for elimination of toxic metabolites.</text>
</comment>
<dbReference type="InterPro" id="IPR049492">
    <property type="entry name" value="BD-FAE-like_dom"/>
</dbReference>
<dbReference type="RefSeq" id="XP_002549406.1">
    <property type="nucleotide sequence ID" value="XM_002549360.1"/>
</dbReference>
<comment type="similarity">
    <text evidence="3">Belongs to the kynurenine formamidase family.</text>
</comment>
<dbReference type="EC" id="3.5.1.9" evidence="3"/>
<keyword evidence="2 3" id="KW-0823">Tryptophan catabolism</keyword>
<dbReference type="InterPro" id="IPR050300">
    <property type="entry name" value="GDXG_lipolytic_enzyme"/>
</dbReference>
<dbReference type="Pfam" id="PF20434">
    <property type="entry name" value="BD-FAE"/>
    <property type="match status" value="1"/>
</dbReference>
<dbReference type="InterPro" id="IPR029058">
    <property type="entry name" value="AB_hydrolase_fold"/>
</dbReference>
<comment type="pathway">
    <text evidence="3">Amino-acid degradation; L-tryptophan degradation via kynurenine pathway; L-kynurenine from L-tryptophan: step 2/2.</text>
</comment>